<proteinExistence type="predicted"/>
<protein>
    <submittedName>
        <fullName evidence="1">Uncharacterized protein</fullName>
    </submittedName>
</protein>
<sequence length="160" mass="17853">MLYVCSLISDRSQVIPSGGGYHLLRFPYGEYESYDVWNMHPAQQPDGKVSSHPDQRSGLIWPKVGGWATLTANIHWEAGNYSELRDQFIRDPLGINGRADSTATDHRRPSPGMQCFTKSHQIFVHPHTPLGLRVGHTASSSRRVVHAQFKVAIHDDVAAP</sequence>
<accession>A0A949JCA7</accession>
<dbReference type="EMBL" id="JAELVF020000001">
    <property type="protein sequence ID" value="MBU7597428.1"/>
    <property type="molecule type" value="Genomic_DNA"/>
</dbReference>
<organism evidence="1 2">
    <name type="scientific">Streptomyces tardus</name>
    <dbReference type="NCBI Taxonomy" id="2780544"/>
    <lineage>
        <taxon>Bacteria</taxon>
        <taxon>Bacillati</taxon>
        <taxon>Actinomycetota</taxon>
        <taxon>Actinomycetes</taxon>
        <taxon>Kitasatosporales</taxon>
        <taxon>Streptomycetaceae</taxon>
        <taxon>Streptomyces</taxon>
    </lineage>
</organism>
<comment type="caution">
    <text evidence="1">The sequence shown here is derived from an EMBL/GenBank/DDBJ whole genome shotgun (WGS) entry which is preliminary data.</text>
</comment>
<reference evidence="1" key="1">
    <citation type="submission" date="2021-06" db="EMBL/GenBank/DDBJ databases">
        <title>Sequencing of actinobacteria type strains.</title>
        <authorList>
            <person name="Nguyen G.-S."/>
            <person name="Wentzel A."/>
        </authorList>
    </citation>
    <scope>NUCLEOTIDE SEQUENCE</scope>
    <source>
        <strain evidence="1">P38-E01</strain>
    </source>
</reference>
<evidence type="ECO:0000313" key="2">
    <source>
        <dbReference type="Proteomes" id="UP000694501"/>
    </source>
</evidence>
<evidence type="ECO:0000313" key="1">
    <source>
        <dbReference type="EMBL" id="MBU7597428.1"/>
    </source>
</evidence>
<keyword evidence="2" id="KW-1185">Reference proteome</keyword>
<name>A0A949JCA7_9ACTN</name>
<dbReference type="RefSeq" id="WP_211041632.1">
    <property type="nucleotide sequence ID" value="NZ_JAELVF020000001.1"/>
</dbReference>
<dbReference type="AlphaFoldDB" id="A0A949JCA7"/>
<gene>
    <name evidence="1" type="ORF">JGS22_007225</name>
</gene>
<dbReference type="Proteomes" id="UP000694501">
    <property type="component" value="Unassembled WGS sequence"/>
</dbReference>